<dbReference type="InterPro" id="IPR026832">
    <property type="entry name" value="Asteroid"/>
</dbReference>
<organism evidence="2 3">
    <name type="scientific">Iphiclides podalirius</name>
    <name type="common">scarce swallowtail</name>
    <dbReference type="NCBI Taxonomy" id="110791"/>
    <lineage>
        <taxon>Eukaryota</taxon>
        <taxon>Metazoa</taxon>
        <taxon>Ecdysozoa</taxon>
        <taxon>Arthropoda</taxon>
        <taxon>Hexapoda</taxon>
        <taxon>Insecta</taxon>
        <taxon>Pterygota</taxon>
        <taxon>Neoptera</taxon>
        <taxon>Endopterygota</taxon>
        <taxon>Lepidoptera</taxon>
        <taxon>Glossata</taxon>
        <taxon>Ditrysia</taxon>
        <taxon>Papilionoidea</taxon>
        <taxon>Papilionidae</taxon>
        <taxon>Papilioninae</taxon>
        <taxon>Iphiclides</taxon>
    </lineage>
</organism>
<feature type="non-terminal residue" evidence="2">
    <location>
        <position position="561"/>
    </location>
</feature>
<dbReference type="Proteomes" id="UP000837857">
    <property type="component" value="Chromosome 20"/>
</dbReference>
<keyword evidence="3" id="KW-1185">Reference proteome</keyword>
<evidence type="ECO:0000256" key="1">
    <source>
        <dbReference type="ARBA" id="ARBA00007398"/>
    </source>
</evidence>
<protein>
    <submittedName>
        <fullName evidence="2">Uncharacterized protein</fullName>
    </submittedName>
</protein>
<dbReference type="InterPro" id="IPR029060">
    <property type="entry name" value="PIN-like_dom_sf"/>
</dbReference>
<evidence type="ECO:0000313" key="2">
    <source>
        <dbReference type="EMBL" id="CAH2051746.1"/>
    </source>
</evidence>
<name>A0ABN8IEE7_9NEOP</name>
<accession>A0ABN8IEE7</accession>
<proteinExistence type="inferred from homology"/>
<dbReference type="PANTHER" id="PTHR15665">
    <property type="entry name" value="ASTEROID PROTEIN"/>
    <property type="match status" value="1"/>
</dbReference>
<reference evidence="2" key="1">
    <citation type="submission" date="2022-03" db="EMBL/GenBank/DDBJ databases">
        <authorList>
            <person name="Martin H S."/>
        </authorList>
    </citation>
    <scope>NUCLEOTIDE SEQUENCE</scope>
</reference>
<gene>
    <name evidence="2" type="ORF">IPOD504_LOCUS7923</name>
</gene>
<dbReference type="PANTHER" id="PTHR15665:SF1">
    <property type="entry name" value="PROTEIN ASTEROID HOMOLOG 1"/>
    <property type="match status" value="1"/>
</dbReference>
<dbReference type="SUPFAM" id="SSF88723">
    <property type="entry name" value="PIN domain-like"/>
    <property type="match status" value="1"/>
</dbReference>
<comment type="similarity">
    <text evidence="1">Belongs to the asteroid family.</text>
</comment>
<evidence type="ECO:0000313" key="3">
    <source>
        <dbReference type="Proteomes" id="UP000837857"/>
    </source>
</evidence>
<sequence>MYTKSKLRSIFGCESRLYADYLREQLRGFREANVKCYFIFRGGSETRDKLLETDENEGMSSGKNRVYEPLFARDVYKEVLNDMDMDYAICEYANKRDCVALGQRLHCPVLAFDIEYFFFGTEYVPYPSLQFNPTTKVMQCKLLLLDMLMEKFQLCERDIAVYITLFDDNVFSEEFREKLLRKLRLPLSYGRRHETFLRWLSRNGGSALEIISKLVSRNEDRTIRLELERKIKNLKVRESGGLPTKYFLDRDCCVINRGDREWFSKGLIWRFVAIPYVNVYRHGIVTGSWSTEDNDAEDAMLLSAPIVRYALDLLTNYNDAELLFVGAKRNPNVDDENPPARAKDLLKIATTIRKPEYGSSNVFENGWSGVSKYRLFEHFLAESVQMNTSVLEQVPAECRMLVVALVYFARQKGSDVDNEAYSVLLSYAVLTVADGGAGVDEPLKDGQCEHARALMDEYSNISDEEVELILDRKSLHPLVEFQHCLRHLNFLNTLCGSTLAPTVYSKTYSATFVYKILRDMKRYYNGNGRRFLEDKLDRASSVLSIVNKLYNLYSDMKLKKV</sequence>
<dbReference type="EMBL" id="OW152832">
    <property type="protein sequence ID" value="CAH2051746.1"/>
    <property type="molecule type" value="Genomic_DNA"/>
</dbReference>